<dbReference type="PROSITE" id="PS51257">
    <property type="entry name" value="PROKAR_LIPOPROTEIN"/>
    <property type="match status" value="1"/>
</dbReference>
<protein>
    <recommendedName>
        <fullName evidence="4">Lipoprotein</fullName>
    </recommendedName>
</protein>
<organism evidence="2 3">
    <name type="scientific">Candidatus Raymondbacteria bacterium RIFOXYD12_FULL_49_13</name>
    <dbReference type="NCBI Taxonomy" id="1817890"/>
    <lineage>
        <taxon>Bacteria</taxon>
        <taxon>Raymondiibacteriota</taxon>
    </lineage>
</organism>
<sequence length="156" mass="16851">MVFLKITFTLALATLFLGGCASGDNARPPYTINQSPVGVEENAGTVATETNAGLPEPAYADIAAEQPASQPGADDAVSDGYEKCINDFQNFWHMYKSGFGNDVEIKETCTQFKIEDSGGTTLFEVKLRDNGCKLDVYLLQDSLHIDTTFVFCSTGD</sequence>
<name>A0A1F7FKH0_UNCRA</name>
<evidence type="ECO:0000256" key="1">
    <source>
        <dbReference type="SAM" id="SignalP"/>
    </source>
</evidence>
<dbReference type="AlphaFoldDB" id="A0A1F7FKH0"/>
<feature type="chain" id="PRO_5009528799" description="Lipoprotein" evidence="1">
    <location>
        <begin position="27"/>
        <end position="156"/>
    </location>
</feature>
<feature type="signal peptide" evidence="1">
    <location>
        <begin position="1"/>
        <end position="26"/>
    </location>
</feature>
<evidence type="ECO:0008006" key="4">
    <source>
        <dbReference type="Google" id="ProtNLM"/>
    </source>
</evidence>
<evidence type="ECO:0000313" key="2">
    <source>
        <dbReference type="EMBL" id="OGK06976.1"/>
    </source>
</evidence>
<keyword evidence="1" id="KW-0732">Signal</keyword>
<accession>A0A1F7FKH0</accession>
<gene>
    <name evidence="2" type="ORF">A2519_17380</name>
</gene>
<evidence type="ECO:0000313" key="3">
    <source>
        <dbReference type="Proteomes" id="UP000179243"/>
    </source>
</evidence>
<dbReference type="EMBL" id="MFYX01000016">
    <property type="protein sequence ID" value="OGK06976.1"/>
    <property type="molecule type" value="Genomic_DNA"/>
</dbReference>
<reference evidence="2 3" key="1">
    <citation type="journal article" date="2016" name="Nat. Commun.">
        <title>Thousands of microbial genomes shed light on interconnected biogeochemical processes in an aquifer system.</title>
        <authorList>
            <person name="Anantharaman K."/>
            <person name="Brown C.T."/>
            <person name="Hug L.A."/>
            <person name="Sharon I."/>
            <person name="Castelle C.J."/>
            <person name="Probst A.J."/>
            <person name="Thomas B.C."/>
            <person name="Singh A."/>
            <person name="Wilkins M.J."/>
            <person name="Karaoz U."/>
            <person name="Brodie E.L."/>
            <person name="Williams K.H."/>
            <person name="Hubbard S.S."/>
            <person name="Banfield J.F."/>
        </authorList>
    </citation>
    <scope>NUCLEOTIDE SEQUENCE [LARGE SCALE GENOMIC DNA]</scope>
</reference>
<dbReference type="Proteomes" id="UP000179243">
    <property type="component" value="Unassembled WGS sequence"/>
</dbReference>
<comment type="caution">
    <text evidence="2">The sequence shown here is derived from an EMBL/GenBank/DDBJ whole genome shotgun (WGS) entry which is preliminary data.</text>
</comment>
<proteinExistence type="predicted"/>